<dbReference type="InterPro" id="IPR022742">
    <property type="entry name" value="Hydrolase_4"/>
</dbReference>
<dbReference type="OrthoDB" id="9805123at2"/>
<evidence type="ECO:0000313" key="4">
    <source>
        <dbReference type="Proteomes" id="UP000028868"/>
    </source>
</evidence>
<dbReference type="SUPFAM" id="SSF53474">
    <property type="entry name" value="alpha/beta-Hydrolases"/>
    <property type="match status" value="1"/>
</dbReference>
<dbReference type="PANTHER" id="PTHR22946:SF9">
    <property type="entry name" value="POLYKETIDE TRANSFERASE AF380"/>
    <property type="match status" value="1"/>
</dbReference>
<dbReference type="RefSeq" id="WP_035508090.1">
    <property type="nucleotide sequence ID" value="NZ_CCDH010000003.1"/>
</dbReference>
<reference evidence="4" key="1">
    <citation type="submission" date="2014-03" db="EMBL/GenBank/DDBJ databases">
        <authorList>
            <person name="Urmite Genomes U."/>
        </authorList>
    </citation>
    <scope>NUCLEOTIDE SEQUENCE [LARGE SCALE GENOMIC DNA]</scope>
    <source>
        <strain evidence="4">HD-03</strain>
    </source>
</reference>
<dbReference type="EMBL" id="CCDI010000002">
    <property type="protein sequence ID" value="CDQ23739.1"/>
    <property type="molecule type" value="Genomic_DNA"/>
</dbReference>
<evidence type="ECO:0000256" key="1">
    <source>
        <dbReference type="ARBA" id="ARBA00022801"/>
    </source>
</evidence>
<dbReference type="Gene3D" id="1.10.10.800">
    <property type="match status" value="1"/>
</dbReference>
<keyword evidence="1 3" id="KW-0378">Hydrolase</keyword>
<feature type="domain" description="Serine aminopeptidase S33" evidence="2">
    <location>
        <begin position="33"/>
        <end position="258"/>
    </location>
</feature>
<dbReference type="Gene3D" id="3.40.50.1820">
    <property type="entry name" value="alpha/beta hydrolase"/>
    <property type="match status" value="1"/>
</dbReference>
<sequence length="299" mass="34232">MIEKSIQFYSEGYKLKGVLYFPDDYESEKKYPAIIANSGYQGVNEFYPRMFAQALTQKGYVCFGFDYRGFADSEGDPARVILEEQVADIRNALTFLRTQSEVDHERIGLIGWGMGGSNVVRVAEKEDVPAVAALNGFYNGERWLKTIHSYEDWLRVLEVVYEDRIRRVTTGESKPADPFLHYPLDAPTRDYVEKELASKKGFGGKTRIQFTDSILELDTERAAKNLGDTSLFVAHGKNNVLHPVEESLSLYNSATCSKVYYEINGMHNDFMYSDHPEFQALVEELYLFFEEVLSYELSK</sequence>
<accession>A0A024P3Z4</accession>
<evidence type="ECO:0000259" key="2">
    <source>
        <dbReference type="Pfam" id="PF12146"/>
    </source>
</evidence>
<dbReference type="GO" id="GO:0052689">
    <property type="term" value="F:carboxylic ester hydrolase activity"/>
    <property type="evidence" value="ECO:0007669"/>
    <property type="project" value="UniProtKB-ARBA"/>
</dbReference>
<dbReference type="Proteomes" id="UP000028868">
    <property type="component" value="Unassembled WGS sequence"/>
</dbReference>
<name>A0A024P3Z4_9BACI</name>
<reference evidence="3 4" key="2">
    <citation type="submission" date="2014-05" db="EMBL/GenBank/DDBJ databases">
        <title>Draft genome sequence of Halobacillus karajensis HK-03.</title>
        <authorList>
            <person name="Khelaifia S."/>
            <person name="Croce O."/>
            <person name="Lagier J.C."/>
            <person name="Raoult D."/>
        </authorList>
    </citation>
    <scope>NUCLEOTIDE SEQUENCE [LARGE SCALE GENOMIC DNA]</scope>
    <source>
        <strain evidence="3 4">HD-03</strain>
    </source>
</reference>
<evidence type="ECO:0000313" key="3">
    <source>
        <dbReference type="EMBL" id="CDQ23739.1"/>
    </source>
</evidence>
<dbReference type="InterPro" id="IPR029058">
    <property type="entry name" value="AB_hydrolase_fold"/>
</dbReference>
<gene>
    <name evidence="3" type="ORF">BN983_01990</name>
</gene>
<dbReference type="Pfam" id="PF12146">
    <property type="entry name" value="Hydrolase_4"/>
    <property type="match status" value="1"/>
</dbReference>
<keyword evidence="4" id="KW-1185">Reference proteome</keyword>
<dbReference type="AlphaFoldDB" id="A0A024P3Z4"/>
<organism evidence="3 4">
    <name type="scientific">Halobacillus karajensis</name>
    <dbReference type="NCBI Taxonomy" id="195088"/>
    <lineage>
        <taxon>Bacteria</taxon>
        <taxon>Bacillati</taxon>
        <taxon>Bacillota</taxon>
        <taxon>Bacilli</taxon>
        <taxon>Bacillales</taxon>
        <taxon>Bacillaceae</taxon>
        <taxon>Halobacillus</taxon>
    </lineage>
</organism>
<dbReference type="InterPro" id="IPR050261">
    <property type="entry name" value="FrsA_esterase"/>
</dbReference>
<comment type="caution">
    <text evidence="3">The sequence shown here is derived from an EMBL/GenBank/DDBJ whole genome shotgun (WGS) entry which is preliminary data.</text>
</comment>
<dbReference type="PANTHER" id="PTHR22946">
    <property type="entry name" value="DIENELACTONE HYDROLASE DOMAIN-CONTAINING PROTEIN-RELATED"/>
    <property type="match status" value="1"/>
</dbReference>
<proteinExistence type="predicted"/>
<protein>
    <submittedName>
        <fullName evidence="3">Exosortase A system-associated hydrolase 1</fullName>
    </submittedName>
</protein>